<accession>A0A5S5CVA3</accession>
<comment type="caution">
    <text evidence="1">The sequence shown here is derived from an EMBL/GenBank/DDBJ whole genome shotgun (WGS) entry which is preliminary data.</text>
</comment>
<name>A0A5S5CVA3_9ACTN</name>
<keyword evidence="2" id="KW-1185">Reference proteome</keyword>
<evidence type="ECO:0000313" key="1">
    <source>
        <dbReference type="EMBL" id="TYP86908.1"/>
    </source>
</evidence>
<organism evidence="1 2">
    <name type="scientific">Blastococcus xanthinilyticus</name>
    <dbReference type="NCBI Taxonomy" id="1564164"/>
    <lineage>
        <taxon>Bacteria</taxon>
        <taxon>Bacillati</taxon>
        <taxon>Actinomycetota</taxon>
        <taxon>Actinomycetes</taxon>
        <taxon>Geodermatophilales</taxon>
        <taxon>Geodermatophilaceae</taxon>
        <taxon>Blastococcus</taxon>
    </lineage>
</organism>
<reference evidence="1 2" key="1">
    <citation type="submission" date="2019-07" db="EMBL/GenBank/DDBJ databases">
        <title>Genomic Encyclopedia of Archaeal and Bacterial Type Strains, Phase II (KMG-II): from individual species to whole genera.</title>
        <authorList>
            <person name="Goeker M."/>
        </authorList>
    </citation>
    <scope>NUCLEOTIDE SEQUENCE [LARGE SCALE GENOMIC DNA]</scope>
    <source>
        <strain evidence="1 2">DSM 46842</strain>
    </source>
</reference>
<sequence>MTAAITAHAEAVTAVSKDADITEVFAATDRLLPAVLAYADAQFDYTGNGFPFGVLHQFAEQDDEDEPADEPEPATGISVLQRHDYRVTDVAAVLSAGRRAYLDVWPEDDEAAAAVDVTHLGRALYQIAHAGGWHRLDEVEGLRATGGAVVVVAQQEILGSDPDEWPEELFEGDGGEFLCKQEDVFPA</sequence>
<gene>
    <name evidence="1" type="ORF">BD833_108194</name>
</gene>
<dbReference type="AlphaFoldDB" id="A0A5S5CVA3"/>
<dbReference type="Proteomes" id="UP000322499">
    <property type="component" value="Unassembled WGS sequence"/>
</dbReference>
<dbReference type="EMBL" id="VNHW01000008">
    <property type="protein sequence ID" value="TYP86908.1"/>
    <property type="molecule type" value="Genomic_DNA"/>
</dbReference>
<proteinExistence type="predicted"/>
<protein>
    <submittedName>
        <fullName evidence="1">Uncharacterized protein</fullName>
    </submittedName>
</protein>
<evidence type="ECO:0000313" key="2">
    <source>
        <dbReference type="Proteomes" id="UP000322499"/>
    </source>
</evidence>